<dbReference type="SUPFAM" id="SSF49785">
    <property type="entry name" value="Galactose-binding domain-like"/>
    <property type="match status" value="1"/>
</dbReference>
<evidence type="ECO:0000313" key="12">
    <source>
        <dbReference type="EMBL" id="KPM09132.1"/>
    </source>
</evidence>
<dbReference type="FunFam" id="3.40.50.200:FF:000021">
    <property type="entry name" value="Proprotein convertase subtilisin/kexin type 5a"/>
    <property type="match status" value="1"/>
</dbReference>
<evidence type="ECO:0000256" key="9">
    <source>
        <dbReference type="ARBA" id="ARBA00023157"/>
    </source>
</evidence>
<dbReference type="Gene3D" id="2.60.120.260">
    <property type="entry name" value="Galactose-binding domain-like"/>
    <property type="match status" value="1"/>
</dbReference>
<dbReference type="GO" id="GO:0016486">
    <property type="term" value="P:peptide hormone processing"/>
    <property type="evidence" value="ECO:0007669"/>
    <property type="project" value="TreeGrafter"/>
</dbReference>
<dbReference type="PANTHER" id="PTHR42884">
    <property type="entry name" value="PROPROTEIN CONVERTASE SUBTILISIN/KEXIN-RELATED"/>
    <property type="match status" value="1"/>
</dbReference>
<evidence type="ECO:0000256" key="6">
    <source>
        <dbReference type="ARBA" id="ARBA00022825"/>
    </source>
</evidence>
<keyword evidence="7" id="KW-0106">Calcium</keyword>
<keyword evidence="6" id="KW-0720">Serine protease</keyword>
<dbReference type="GO" id="GO:0012505">
    <property type="term" value="C:endomembrane system"/>
    <property type="evidence" value="ECO:0007669"/>
    <property type="project" value="UniProtKB-ARBA"/>
</dbReference>
<evidence type="ECO:0000256" key="4">
    <source>
        <dbReference type="ARBA" id="ARBA00022729"/>
    </source>
</evidence>
<dbReference type="PROSITE" id="PS51892">
    <property type="entry name" value="SUBTILASE"/>
    <property type="match status" value="1"/>
</dbReference>
<dbReference type="EMBL" id="JXLN01013159">
    <property type="protein sequence ID" value="KPM09132.1"/>
    <property type="molecule type" value="Genomic_DNA"/>
</dbReference>
<dbReference type="InterPro" id="IPR036852">
    <property type="entry name" value="Peptidase_S8/S53_dom_sf"/>
</dbReference>
<keyword evidence="5" id="KW-0378">Hydrolase</keyword>
<evidence type="ECO:0000256" key="5">
    <source>
        <dbReference type="ARBA" id="ARBA00022801"/>
    </source>
</evidence>
<dbReference type="VEuPathDB" id="VectorBase:SSCA010217"/>
<dbReference type="GO" id="GO:0005737">
    <property type="term" value="C:cytoplasm"/>
    <property type="evidence" value="ECO:0007669"/>
    <property type="project" value="UniProtKB-ARBA"/>
</dbReference>
<dbReference type="SUPFAM" id="SSF52743">
    <property type="entry name" value="Subtilisin-like"/>
    <property type="match status" value="1"/>
</dbReference>
<dbReference type="InterPro" id="IPR002884">
    <property type="entry name" value="P_dom"/>
</dbReference>
<dbReference type="GO" id="GO:0004252">
    <property type="term" value="F:serine-type endopeptidase activity"/>
    <property type="evidence" value="ECO:0007669"/>
    <property type="project" value="InterPro"/>
</dbReference>
<dbReference type="OrthoDB" id="300641at2759"/>
<comment type="caution">
    <text evidence="11">Lacks conserved residue(s) required for the propagation of feature annotation.</text>
</comment>
<accession>A0A132ADT0</accession>
<name>A0A132ADT0_SARSC</name>
<dbReference type="Proteomes" id="UP000616769">
    <property type="component" value="Unassembled WGS sequence"/>
</dbReference>
<dbReference type="PRINTS" id="PR00723">
    <property type="entry name" value="SUBTILISIN"/>
</dbReference>
<reference evidence="12 13" key="1">
    <citation type="journal article" date="2015" name="Parasit. Vectors">
        <title>Draft genome of the scabies mite.</title>
        <authorList>
            <person name="Rider S.D.Jr."/>
            <person name="Morgan M.S."/>
            <person name="Arlian L.G."/>
        </authorList>
    </citation>
    <scope>NUCLEOTIDE SEQUENCE [LARGE SCALE GENOMIC DNA]</scope>
    <source>
        <strain evidence="12">Arlian Lab</strain>
    </source>
</reference>
<evidence type="ECO:0000256" key="8">
    <source>
        <dbReference type="ARBA" id="ARBA00023145"/>
    </source>
</evidence>
<dbReference type="AlphaFoldDB" id="A0A132ADT0"/>
<keyword evidence="8" id="KW-0865">Zymogen</keyword>
<evidence type="ECO:0000256" key="10">
    <source>
        <dbReference type="ARBA" id="ARBA00023180"/>
    </source>
</evidence>
<dbReference type="Pfam" id="PF01483">
    <property type="entry name" value="P_proprotein"/>
    <property type="match status" value="1"/>
</dbReference>
<organism evidence="12 13">
    <name type="scientific">Sarcoptes scabiei</name>
    <name type="common">Itch mite</name>
    <name type="synonym">Acarus scabiei</name>
    <dbReference type="NCBI Taxonomy" id="52283"/>
    <lineage>
        <taxon>Eukaryota</taxon>
        <taxon>Metazoa</taxon>
        <taxon>Ecdysozoa</taxon>
        <taxon>Arthropoda</taxon>
        <taxon>Chelicerata</taxon>
        <taxon>Arachnida</taxon>
        <taxon>Acari</taxon>
        <taxon>Acariformes</taxon>
        <taxon>Sarcoptiformes</taxon>
        <taxon>Astigmata</taxon>
        <taxon>Psoroptidia</taxon>
        <taxon>Sarcoptoidea</taxon>
        <taxon>Sarcoptidae</taxon>
        <taxon>Sarcoptinae</taxon>
        <taxon>Sarcoptes</taxon>
    </lineage>
</organism>
<comment type="similarity">
    <text evidence="1">Belongs to the peptidase S8 family. Furin subfamily.</text>
</comment>
<evidence type="ECO:0000256" key="1">
    <source>
        <dbReference type="ARBA" id="ARBA00005325"/>
    </source>
</evidence>
<dbReference type="Pfam" id="PF00082">
    <property type="entry name" value="Peptidase_S8"/>
    <property type="match status" value="1"/>
</dbReference>
<proteinExistence type="inferred from homology"/>
<dbReference type="PROSITE" id="PS51829">
    <property type="entry name" value="P_HOMO_B"/>
    <property type="match status" value="1"/>
</dbReference>
<dbReference type="InterPro" id="IPR015500">
    <property type="entry name" value="Peptidase_S8_subtilisin-rel"/>
</dbReference>
<dbReference type="Gene3D" id="3.40.50.200">
    <property type="entry name" value="Peptidase S8/S53 domain"/>
    <property type="match status" value="1"/>
</dbReference>
<dbReference type="InterPro" id="IPR000209">
    <property type="entry name" value="Peptidase_S8/S53_dom"/>
</dbReference>
<keyword evidence="3" id="KW-0165">Cleavage on pair of basic residues</keyword>
<evidence type="ECO:0000256" key="3">
    <source>
        <dbReference type="ARBA" id="ARBA00022685"/>
    </source>
</evidence>
<protein>
    <submittedName>
        <fullName evidence="12">Proprotein convertase subtilisin/kexin-like protein</fullName>
    </submittedName>
</protein>
<evidence type="ECO:0000256" key="11">
    <source>
        <dbReference type="PROSITE-ProRule" id="PRU01240"/>
    </source>
</evidence>
<dbReference type="InterPro" id="IPR022398">
    <property type="entry name" value="Peptidase_S8_His-AS"/>
</dbReference>
<evidence type="ECO:0000256" key="2">
    <source>
        <dbReference type="ARBA" id="ARBA00022670"/>
    </source>
</evidence>
<evidence type="ECO:0000256" key="7">
    <source>
        <dbReference type="ARBA" id="ARBA00022837"/>
    </source>
</evidence>
<comment type="caution">
    <text evidence="12">The sequence shown here is derived from an EMBL/GenBank/DDBJ whole genome shotgun (WGS) entry which is preliminary data.</text>
</comment>
<sequence length="462" mass="51698">MFNSNAHGTRCAGVVAMTPQNQKCGVGAAFRAKIGGIRLLDGEVSDLVEARSLLFRNDYVDIYSASWGPNDDGMTVDGPKLLAQAALQAGITYGRRGKGCIYIWASGNGGSRGDNCNCDGYVSSIYTISINSVSESGRFPWYAEKCSSTIAVAFSSGAYNDQKIATTDIHNSCTREHSGTSAAAPLAASIIALVLEANYNLTWRDVQHLIVCTSEFSPLLEERGWRKNGVGFLYNSRFGFGLLMAESLVKAARNWETVPPKKICVIKNINFLAKPIADGGMIKLNLNNLNQAACPIRYLEHETHGYLCSHQKVQFDLIRSNLEDLIILSHTVDTLSVMMYPRFKDNSLHGFRNWNLTSIHFWGEDPIGIWRLYIQNVVSIFSYRREIEIKFSIFFQQKSMGPARLLNVELILHGITKPGGCFRTKPFRRYLDEELIQKVITKVPEYSETLPEAYNQFFETFE</sequence>
<dbReference type="GO" id="GO:0043005">
    <property type="term" value="C:neuron projection"/>
    <property type="evidence" value="ECO:0007669"/>
    <property type="project" value="TreeGrafter"/>
</dbReference>
<dbReference type="GO" id="GO:0016020">
    <property type="term" value="C:membrane"/>
    <property type="evidence" value="ECO:0007669"/>
    <property type="project" value="TreeGrafter"/>
</dbReference>
<keyword evidence="9" id="KW-1015">Disulfide bond</keyword>
<dbReference type="InterPro" id="IPR008979">
    <property type="entry name" value="Galactose-bd-like_sf"/>
</dbReference>
<keyword evidence="2" id="KW-0645">Protease</keyword>
<gene>
    <name evidence="12" type="ORF">QR98_0076630</name>
</gene>
<evidence type="ECO:0000313" key="13">
    <source>
        <dbReference type="Proteomes" id="UP000616769"/>
    </source>
</evidence>
<dbReference type="PANTHER" id="PTHR42884:SF14">
    <property type="entry name" value="NEUROENDOCRINE CONVERTASE 1"/>
    <property type="match status" value="1"/>
</dbReference>
<dbReference type="PROSITE" id="PS00137">
    <property type="entry name" value="SUBTILASE_HIS"/>
    <property type="match status" value="1"/>
</dbReference>
<dbReference type="CDD" id="cd04059">
    <property type="entry name" value="Peptidases_S8_Protein_convertases_Kexins_Furin-like"/>
    <property type="match status" value="1"/>
</dbReference>
<dbReference type="GO" id="GO:0005615">
    <property type="term" value="C:extracellular space"/>
    <property type="evidence" value="ECO:0007669"/>
    <property type="project" value="TreeGrafter"/>
</dbReference>
<dbReference type="InterPro" id="IPR034182">
    <property type="entry name" value="Kexin/furin"/>
</dbReference>
<keyword evidence="10" id="KW-0325">Glycoprotein</keyword>
<keyword evidence="4" id="KW-0732">Signal</keyword>